<keyword evidence="3" id="KW-0288">FMN</keyword>
<dbReference type="Gene3D" id="3.50.50.60">
    <property type="entry name" value="FAD/NAD(P)-binding domain"/>
    <property type="match status" value="2"/>
</dbReference>
<evidence type="ECO:0000259" key="7">
    <source>
        <dbReference type="PROSITE" id="PS51379"/>
    </source>
</evidence>
<dbReference type="SUPFAM" id="SSF51971">
    <property type="entry name" value="Nucleotide-binding domain"/>
    <property type="match status" value="1"/>
</dbReference>
<dbReference type="Gene3D" id="1.10.1060.10">
    <property type="entry name" value="Alpha-helical ferredoxin"/>
    <property type="match status" value="1"/>
</dbReference>
<evidence type="ECO:0000256" key="3">
    <source>
        <dbReference type="ARBA" id="ARBA00022643"/>
    </source>
</evidence>
<evidence type="ECO:0000256" key="2">
    <source>
        <dbReference type="ARBA" id="ARBA00022630"/>
    </source>
</evidence>
<keyword evidence="4 8" id="KW-0560">Oxidoreductase</keyword>
<dbReference type="PANTHER" id="PTHR43073">
    <property type="entry name" value="DIHYDROPYRIMIDINE DEHYDROGENASE [NADP(+)]"/>
    <property type="match status" value="1"/>
</dbReference>
<feature type="domain" description="4Fe-4S ferredoxin-type" evidence="7">
    <location>
        <begin position="515"/>
        <end position="544"/>
    </location>
</feature>
<dbReference type="InterPro" id="IPR017896">
    <property type="entry name" value="4Fe4S_Fe-S-bd"/>
</dbReference>
<dbReference type="InterPro" id="IPR023753">
    <property type="entry name" value="FAD/NAD-binding_dom"/>
</dbReference>
<evidence type="ECO:0000313" key="8">
    <source>
        <dbReference type="EMBL" id="VAV93770.1"/>
    </source>
</evidence>
<dbReference type="AlphaFoldDB" id="A0A3B0RKU1"/>
<dbReference type="InterPro" id="IPR028261">
    <property type="entry name" value="DPD_II"/>
</dbReference>
<dbReference type="InterPro" id="IPR017900">
    <property type="entry name" value="4Fe4S_Fe_S_CS"/>
</dbReference>
<dbReference type="Pfam" id="PF07992">
    <property type="entry name" value="Pyr_redox_2"/>
    <property type="match status" value="1"/>
</dbReference>
<dbReference type="EMBL" id="UOEK01000049">
    <property type="protein sequence ID" value="VAV93770.1"/>
    <property type="molecule type" value="Genomic_DNA"/>
</dbReference>
<dbReference type="InterPro" id="IPR009051">
    <property type="entry name" value="Helical_ferredxn"/>
</dbReference>
<name>A0A3B0RKU1_9ZZZZ</name>
<proteinExistence type="predicted"/>
<dbReference type="GO" id="GO:0051536">
    <property type="term" value="F:iron-sulfur cluster binding"/>
    <property type="evidence" value="ECO:0007669"/>
    <property type="project" value="InterPro"/>
</dbReference>
<protein>
    <recommendedName>
        <fullName evidence="6">Dihydrothymine dehydrogenase</fullName>
    </recommendedName>
    <alternativeName>
        <fullName evidence="5">Dihydrouracil dehydrogenase</fullName>
    </alternativeName>
</protein>
<organism evidence="8">
    <name type="scientific">hydrothermal vent metagenome</name>
    <dbReference type="NCBI Taxonomy" id="652676"/>
    <lineage>
        <taxon>unclassified sequences</taxon>
        <taxon>metagenomes</taxon>
        <taxon>ecological metagenomes</taxon>
    </lineage>
</organism>
<dbReference type="Gene3D" id="3.30.70.20">
    <property type="match status" value="1"/>
</dbReference>
<evidence type="ECO:0000256" key="5">
    <source>
        <dbReference type="ARBA" id="ARBA00030119"/>
    </source>
</evidence>
<dbReference type="Pfam" id="PF12838">
    <property type="entry name" value="Fer4_7"/>
    <property type="match status" value="1"/>
</dbReference>
<sequence>MGIQDLEFFDVNIPCLAACPVHTNAGLYVAAIADGDDEGAYLTARLPNPFASVCARVCAAPCEDACRRGTLDAPIAIRALKRFVTEQFGIEAGDASLVSQVASAPQFERDQSIGIIGGGPCGLSAAHDLRKLGYSVTIYEATDTLGGMMVMGIPEYRLPRDLIAKEIQSIIDMGVDVQTNVKLGTDVTFAEIKDRHDAVLVAIGATLGRGLNLEGHEADGVLRAIEFLINVNRGFSVDVGERVVVIGGGDVAMDAARTALRTDAYEAKASDPGSDRSTMTAALDAARTAARSGARHVTVVSLESKKEMPADEFELEEAIKENIDFIHRRGPARILAKDGKVVGLETIGVRSVFDDDGRFAPVFDKDDVSTIDVDTVILAIGQAVDVAAIGDDGPEITERKTIRVGDNDLATSVPMVWAGGDAAHGPRSLIDAIADGRKAASQIHEAFGGDAEQRPKGQMVKLQQFHRFDDLYDEIDRAVVPTIPTDRRIGLTEVEIGLTPDQARCEAQRCLRCFANILLEPEKCVLCALCVDVCPVKVISIVPGPEVEPERVGVSALLLDETACIRCALCIERCPTNALSMGVWSGVGVPDGVSMPIDLKMPIPVGGSA</sequence>
<dbReference type="PRINTS" id="PR00419">
    <property type="entry name" value="ADXRDTASE"/>
</dbReference>
<comment type="cofactor">
    <cofactor evidence="1">
        <name>FMN</name>
        <dbReference type="ChEBI" id="CHEBI:58210"/>
    </cofactor>
</comment>
<dbReference type="SUPFAM" id="SSF54862">
    <property type="entry name" value="4Fe-4S ferredoxins"/>
    <property type="match status" value="1"/>
</dbReference>
<evidence type="ECO:0000256" key="4">
    <source>
        <dbReference type="ARBA" id="ARBA00023002"/>
    </source>
</evidence>
<gene>
    <name evidence="8" type="ORF">MNBD_ACTINO02-315</name>
</gene>
<feature type="domain" description="4Fe-4S ferredoxin-type" evidence="7">
    <location>
        <begin position="555"/>
        <end position="584"/>
    </location>
</feature>
<reference evidence="8" key="1">
    <citation type="submission" date="2018-06" db="EMBL/GenBank/DDBJ databases">
        <authorList>
            <person name="Zhirakovskaya E."/>
        </authorList>
    </citation>
    <scope>NUCLEOTIDE SEQUENCE</scope>
</reference>
<accession>A0A3B0RKU1</accession>
<dbReference type="PROSITE" id="PS00198">
    <property type="entry name" value="4FE4S_FER_1"/>
    <property type="match status" value="2"/>
</dbReference>
<dbReference type="PANTHER" id="PTHR43073:SF2">
    <property type="entry name" value="DIHYDROPYRIMIDINE DEHYDROGENASE [NADP(+)]"/>
    <property type="match status" value="1"/>
</dbReference>
<dbReference type="InterPro" id="IPR036188">
    <property type="entry name" value="FAD/NAD-bd_sf"/>
</dbReference>
<dbReference type="PROSITE" id="PS51379">
    <property type="entry name" value="4FE4S_FER_2"/>
    <property type="match status" value="2"/>
</dbReference>
<keyword evidence="2" id="KW-0285">Flavoprotein</keyword>
<evidence type="ECO:0000256" key="6">
    <source>
        <dbReference type="ARBA" id="ARBA00032722"/>
    </source>
</evidence>
<evidence type="ECO:0000256" key="1">
    <source>
        <dbReference type="ARBA" id="ARBA00001917"/>
    </source>
</evidence>
<dbReference type="Pfam" id="PF14691">
    <property type="entry name" value="Fer4_20"/>
    <property type="match status" value="1"/>
</dbReference>
<dbReference type="GO" id="GO:0016491">
    <property type="term" value="F:oxidoreductase activity"/>
    <property type="evidence" value="ECO:0007669"/>
    <property type="project" value="UniProtKB-KW"/>
</dbReference>